<dbReference type="GO" id="GO:0006310">
    <property type="term" value="P:DNA recombination"/>
    <property type="evidence" value="ECO:0007669"/>
    <property type="project" value="UniProtKB-KW"/>
</dbReference>
<proteinExistence type="predicted"/>
<evidence type="ECO:0000256" key="4">
    <source>
        <dbReference type="SAM" id="MobiDB-lite"/>
    </source>
</evidence>
<dbReference type="Pfam" id="PF13610">
    <property type="entry name" value="DDE_Tnp_IS240"/>
    <property type="match status" value="1"/>
</dbReference>
<feature type="domain" description="DDE" evidence="5">
    <location>
        <begin position="99"/>
        <end position="149"/>
    </location>
</feature>
<evidence type="ECO:0000256" key="2">
    <source>
        <dbReference type="ARBA" id="ARBA00023125"/>
    </source>
</evidence>
<dbReference type="EMBL" id="FNNP01000011">
    <property type="protein sequence ID" value="SDX78824.1"/>
    <property type="molecule type" value="Genomic_DNA"/>
</dbReference>
<protein>
    <submittedName>
        <fullName evidence="6">DDE domain-containing protein</fullName>
    </submittedName>
</protein>
<evidence type="ECO:0000313" key="6">
    <source>
        <dbReference type="EMBL" id="SDX78824.1"/>
    </source>
</evidence>
<dbReference type="AlphaFoldDB" id="A0A1H3ELI8"/>
<dbReference type="GO" id="GO:0003677">
    <property type="term" value="F:DNA binding"/>
    <property type="evidence" value="ECO:0007669"/>
    <property type="project" value="UniProtKB-KW"/>
</dbReference>
<dbReference type="InterPro" id="IPR052183">
    <property type="entry name" value="IS_Transposase"/>
</dbReference>
<dbReference type="InterPro" id="IPR032874">
    <property type="entry name" value="DDE_dom"/>
</dbReference>
<keyword evidence="3" id="KW-0233">DNA recombination</keyword>
<evidence type="ECO:0000313" key="7">
    <source>
        <dbReference type="Proteomes" id="UP000183400"/>
    </source>
</evidence>
<dbReference type="GO" id="GO:0032196">
    <property type="term" value="P:transposition"/>
    <property type="evidence" value="ECO:0007669"/>
    <property type="project" value="UniProtKB-KW"/>
</dbReference>
<name>A0A1H3ELI8_9RHOB</name>
<dbReference type="PANTHER" id="PTHR35528:SF3">
    <property type="entry name" value="BLL1675 PROTEIN"/>
    <property type="match status" value="1"/>
</dbReference>
<gene>
    <name evidence="6" type="ORF">SAMN05444358_11193</name>
</gene>
<reference evidence="7" key="1">
    <citation type="submission" date="2016-10" db="EMBL/GenBank/DDBJ databases">
        <authorList>
            <person name="Varghese N."/>
            <person name="Submissions S."/>
        </authorList>
    </citation>
    <scope>NUCLEOTIDE SEQUENCE [LARGE SCALE GENOMIC DNA]</scope>
    <source>
        <strain evidence="7">DSM 27839</strain>
    </source>
</reference>
<dbReference type="NCBIfam" id="NF033587">
    <property type="entry name" value="transpos_IS6"/>
    <property type="match status" value="1"/>
</dbReference>
<dbReference type="PANTHER" id="PTHR35528">
    <property type="entry name" value="BLL1675 PROTEIN"/>
    <property type="match status" value="1"/>
</dbReference>
<organism evidence="6 7">
    <name type="scientific">Ruegeria halocynthiae</name>
    <dbReference type="NCBI Taxonomy" id="985054"/>
    <lineage>
        <taxon>Bacteria</taxon>
        <taxon>Pseudomonadati</taxon>
        <taxon>Pseudomonadota</taxon>
        <taxon>Alphaproteobacteria</taxon>
        <taxon>Rhodobacterales</taxon>
        <taxon>Roseobacteraceae</taxon>
        <taxon>Ruegeria</taxon>
    </lineage>
</organism>
<keyword evidence="2" id="KW-0238">DNA-binding</keyword>
<dbReference type="STRING" id="985054.SAMN05444358_11193"/>
<feature type="region of interest" description="Disordered" evidence="4">
    <location>
        <begin position="162"/>
        <end position="187"/>
    </location>
</feature>
<accession>A0A1H3ELI8</accession>
<keyword evidence="1" id="KW-0815">Transposition</keyword>
<keyword evidence="7" id="KW-1185">Reference proteome</keyword>
<dbReference type="Proteomes" id="UP000183400">
    <property type="component" value="Unassembled WGS sequence"/>
</dbReference>
<evidence type="ECO:0000256" key="3">
    <source>
        <dbReference type="ARBA" id="ARBA00023172"/>
    </source>
</evidence>
<sequence length="197" mass="23401">MSQSSGVLCLNRNPCDIDDPSFNLGATVMASFNGAHFPKDVILHAVFFYLRYGVSDRDLEEVMLERGVDLDRAMLNCWVGRYSVLVAESAQYRKRSTDHSWRIEETYVNVNREWVYLYRAIDKYGKTLDFMLSERRNSRDNEVFRPRACGERFTARDRHRQKRRQYRWHQSHEQDVERPWLPNPGRDGQAEILQQLH</sequence>
<evidence type="ECO:0000256" key="1">
    <source>
        <dbReference type="ARBA" id="ARBA00022578"/>
    </source>
</evidence>
<evidence type="ECO:0000259" key="5">
    <source>
        <dbReference type="Pfam" id="PF13610"/>
    </source>
</evidence>
<dbReference type="InterPro" id="IPR047930">
    <property type="entry name" value="Transpos_IS6"/>
</dbReference>